<feature type="domain" description="TonB-dependent receptor-like beta-barrel" evidence="11">
    <location>
        <begin position="510"/>
        <end position="1099"/>
    </location>
</feature>
<dbReference type="NCBIfam" id="TIGR04057">
    <property type="entry name" value="SusC_RagA_signa"/>
    <property type="match status" value="1"/>
</dbReference>
<keyword evidence="7 8" id="KW-0998">Cell outer membrane</keyword>
<evidence type="ECO:0000256" key="1">
    <source>
        <dbReference type="ARBA" id="ARBA00004571"/>
    </source>
</evidence>
<comment type="subcellular location">
    <subcellularLocation>
        <location evidence="1 8">Cell outer membrane</location>
        <topology evidence="1 8">Multi-pass membrane protein</topology>
    </subcellularLocation>
</comment>
<evidence type="ECO:0000256" key="6">
    <source>
        <dbReference type="ARBA" id="ARBA00023136"/>
    </source>
</evidence>
<comment type="caution">
    <text evidence="13">The sequence shown here is derived from an EMBL/GenBank/DDBJ whole genome shotgun (WGS) entry which is preliminary data.</text>
</comment>
<comment type="similarity">
    <text evidence="8 9">Belongs to the TonB-dependent receptor family.</text>
</comment>
<dbReference type="AlphaFoldDB" id="A0A0C1DDJ5"/>
<evidence type="ECO:0000259" key="11">
    <source>
        <dbReference type="Pfam" id="PF00593"/>
    </source>
</evidence>
<protein>
    <submittedName>
        <fullName evidence="13">Uncharacterized protein</fullName>
    </submittedName>
</protein>
<feature type="signal peptide" evidence="10">
    <location>
        <begin position="1"/>
        <end position="39"/>
    </location>
</feature>
<dbReference type="InterPro" id="IPR008969">
    <property type="entry name" value="CarboxyPept-like_regulatory"/>
</dbReference>
<dbReference type="InterPro" id="IPR037066">
    <property type="entry name" value="Plug_dom_sf"/>
</dbReference>
<dbReference type="InterPro" id="IPR039426">
    <property type="entry name" value="TonB-dep_rcpt-like"/>
</dbReference>
<keyword evidence="5 9" id="KW-0798">TonB box</keyword>
<dbReference type="Gene3D" id="2.40.170.20">
    <property type="entry name" value="TonB-dependent receptor, beta-barrel domain"/>
    <property type="match status" value="1"/>
</dbReference>
<evidence type="ECO:0000313" key="13">
    <source>
        <dbReference type="EMBL" id="KIA92015.1"/>
    </source>
</evidence>
<dbReference type="Pfam" id="PF00593">
    <property type="entry name" value="TonB_dep_Rec_b-barrel"/>
    <property type="match status" value="1"/>
</dbReference>
<keyword evidence="4 8" id="KW-0812">Transmembrane</keyword>
<keyword evidence="14" id="KW-1185">Reference proteome</keyword>
<evidence type="ECO:0000256" key="9">
    <source>
        <dbReference type="RuleBase" id="RU003357"/>
    </source>
</evidence>
<keyword evidence="10" id="KW-0732">Signal</keyword>
<dbReference type="Gene3D" id="2.60.40.1120">
    <property type="entry name" value="Carboxypeptidase-like, regulatory domain"/>
    <property type="match status" value="1"/>
</dbReference>
<keyword evidence="2 8" id="KW-0813">Transport</keyword>
<evidence type="ECO:0000256" key="3">
    <source>
        <dbReference type="ARBA" id="ARBA00022452"/>
    </source>
</evidence>
<dbReference type="Pfam" id="PF07715">
    <property type="entry name" value="Plug"/>
    <property type="match status" value="1"/>
</dbReference>
<evidence type="ECO:0000256" key="4">
    <source>
        <dbReference type="ARBA" id="ARBA00022692"/>
    </source>
</evidence>
<proteinExistence type="inferred from homology"/>
<dbReference type="PROSITE" id="PS52016">
    <property type="entry name" value="TONB_DEPENDENT_REC_3"/>
    <property type="match status" value="1"/>
</dbReference>
<feature type="domain" description="TonB-dependent receptor plug" evidence="12">
    <location>
        <begin position="227"/>
        <end position="333"/>
    </location>
</feature>
<dbReference type="InterPro" id="IPR023997">
    <property type="entry name" value="TonB-dep_OMP_SusC/RagA_CS"/>
</dbReference>
<dbReference type="GO" id="GO:0009279">
    <property type="term" value="C:cell outer membrane"/>
    <property type="evidence" value="ECO:0007669"/>
    <property type="project" value="UniProtKB-SubCell"/>
</dbReference>
<evidence type="ECO:0000256" key="5">
    <source>
        <dbReference type="ARBA" id="ARBA00023077"/>
    </source>
</evidence>
<evidence type="ECO:0000256" key="2">
    <source>
        <dbReference type="ARBA" id="ARBA00022448"/>
    </source>
</evidence>
<feature type="chain" id="PRO_5002148490" evidence="10">
    <location>
        <begin position="40"/>
        <end position="1154"/>
    </location>
</feature>
<accession>A0A0C1DDJ5</accession>
<sequence length="1154" mass="128082">MYINSANNFCRYSSCMTKFLRVMKLFIVLMVTALLQASAATSNAQSLSLVNKRITIKQVFKEIRKQTGYNVLWEADKLQSSETINAVFKNAPLDEVMKKCLAGKPLTYTIDEKTVIIKATEISVFEKLLNLFKNIELSGKVVDEKGGAMPNTSISVKGTKIFHKTDENGNFKFTIAGESAVLVVSYLGYKTQEVPVNKSGSLTISLQPDLADLEDVVVVGYGTQKRANLTGAVDAIGAKQLENRPIANVGQGLQGLIPNLNISIANGRPNTAPEFNIRGFTSINGGTPLILVDNVPFSSSDLLTLNPADIESVSVLKDAASSAIYGARAPFGVVLIVTRTAKSSKLNVGVNAYTAYRTVGKLPEVVTDPYQVLKAKNEAAFPLYNPAYSAALVEAARLRSLDPSLPEVITDPTDPNKWFYIGSTDWLREAYNQSAPTYNVGVTVAKKADQVSYYLSANYYKQKGMIKNADENNNIYNLRGKVDLNVTKWLTLSNNTMLTSTYYEAPTFIDGNYFWNINRTNVTDIPRNPDGSWTSAGASLLGAVQEGGRKTLSSNTVQTTFSFDASLVKDIWSLKGDATLRRVNNLNKSYEIPVPYKTGPNLSPPLSTSTSASDQHANTKYNIINLYTEAHKKLGDHFVSGLVGYNQEELRYNSFTASRKLLISNSLPSINLATGDQTVTESISEWAVQGLFYRVNYNFKERYLLELNGRYDGSSRFAPGRRWVFVPSGSAGWVLSDEKFFAPVKDFLAMNMLKIRGSYGVLGNQAAVGEYDYLSKLSSGKTSQILGGAQPTYVSPPAAISSNFTWEKVSSVNLGIDAAFFKNRLEVNFDRYTRFTKNMLVPGKPLPGVFGTKEPTTNAADLKTKGWELKVGWKDQATLGGSPFSYNVVLALSDSRTYITRFDNPSKLLSANFYEGMEIGEIWGLEAEGFFQNADELKNHANQTAVGTDDQRYQYFVGDIKFKDRNNDGKIDFGNKTVDNPGDYYKLGNNRNRLPYSIDLSGAWKGFDLRVYIQGVAKRDWYASGSNIYFWGIYAQPWTNVTVQNLDHWSPETPNAYFPRIKAYAAEDTGEELGIPNTRYLQDASYMRVKNITLGYTLPKSLLKRAKIENVHFYVSGENLFEHSNLKVKLDPEGLDGNIYPFQRTFSFGMNFNF</sequence>
<dbReference type="InterPro" id="IPR000531">
    <property type="entry name" value="Beta-barrel_TonB"/>
</dbReference>
<evidence type="ECO:0000256" key="7">
    <source>
        <dbReference type="ARBA" id="ARBA00023237"/>
    </source>
</evidence>
<evidence type="ECO:0000256" key="10">
    <source>
        <dbReference type="SAM" id="SignalP"/>
    </source>
</evidence>
<dbReference type="InterPro" id="IPR023996">
    <property type="entry name" value="TonB-dep_OMP_SusC/RagA"/>
</dbReference>
<evidence type="ECO:0000313" key="14">
    <source>
        <dbReference type="Proteomes" id="UP000031246"/>
    </source>
</evidence>
<gene>
    <name evidence="13" type="ORF">OC25_18900</name>
</gene>
<dbReference type="Pfam" id="PF13715">
    <property type="entry name" value="CarbopepD_reg_2"/>
    <property type="match status" value="1"/>
</dbReference>
<dbReference type="NCBIfam" id="TIGR04056">
    <property type="entry name" value="OMP_RagA_SusC"/>
    <property type="match status" value="1"/>
</dbReference>
<dbReference type="InterPro" id="IPR012910">
    <property type="entry name" value="Plug_dom"/>
</dbReference>
<evidence type="ECO:0000259" key="12">
    <source>
        <dbReference type="Pfam" id="PF07715"/>
    </source>
</evidence>
<organism evidence="13 14">
    <name type="scientific">Pedobacter kyungheensis</name>
    <dbReference type="NCBI Taxonomy" id="1069985"/>
    <lineage>
        <taxon>Bacteria</taxon>
        <taxon>Pseudomonadati</taxon>
        <taxon>Bacteroidota</taxon>
        <taxon>Sphingobacteriia</taxon>
        <taxon>Sphingobacteriales</taxon>
        <taxon>Sphingobacteriaceae</taxon>
        <taxon>Pedobacter</taxon>
    </lineage>
</organism>
<dbReference type="SUPFAM" id="SSF49464">
    <property type="entry name" value="Carboxypeptidase regulatory domain-like"/>
    <property type="match status" value="1"/>
</dbReference>
<dbReference type="InterPro" id="IPR036942">
    <property type="entry name" value="Beta-barrel_TonB_sf"/>
</dbReference>
<dbReference type="OrthoDB" id="604358at2"/>
<dbReference type="Gene3D" id="2.170.130.10">
    <property type="entry name" value="TonB-dependent receptor, plug domain"/>
    <property type="match status" value="1"/>
</dbReference>
<dbReference type="SUPFAM" id="SSF56935">
    <property type="entry name" value="Porins"/>
    <property type="match status" value="1"/>
</dbReference>
<dbReference type="Proteomes" id="UP000031246">
    <property type="component" value="Unassembled WGS sequence"/>
</dbReference>
<dbReference type="EMBL" id="JSYN01000024">
    <property type="protein sequence ID" value="KIA92015.1"/>
    <property type="molecule type" value="Genomic_DNA"/>
</dbReference>
<keyword evidence="3 8" id="KW-1134">Transmembrane beta strand</keyword>
<name>A0A0C1DDJ5_9SPHI</name>
<reference evidence="13 14" key="1">
    <citation type="submission" date="2014-10" db="EMBL/GenBank/DDBJ databases">
        <title>Pedobacter Kyungheensis.</title>
        <authorList>
            <person name="Anderson B.M."/>
            <person name="Newman J.D."/>
        </authorList>
    </citation>
    <scope>NUCLEOTIDE SEQUENCE [LARGE SCALE GENOMIC DNA]</scope>
    <source>
        <strain evidence="13 14">KACC 16221</strain>
    </source>
</reference>
<keyword evidence="6 8" id="KW-0472">Membrane</keyword>
<evidence type="ECO:0000256" key="8">
    <source>
        <dbReference type="PROSITE-ProRule" id="PRU01360"/>
    </source>
</evidence>